<dbReference type="InterPro" id="IPR003660">
    <property type="entry name" value="HAMP_dom"/>
</dbReference>
<dbReference type="GO" id="GO:0007165">
    <property type="term" value="P:signal transduction"/>
    <property type="evidence" value="ECO:0007669"/>
    <property type="project" value="UniProtKB-KW"/>
</dbReference>
<evidence type="ECO:0000256" key="5">
    <source>
        <dbReference type="ARBA" id="ARBA00029447"/>
    </source>
</evidence>
<dbReference type="PROSITE" id="PS51257">
    <property type="entry name" value="PROKAR_LIPOPROTEIN"/>
    <property type="match status" value="1"/>
</dbReference>
<evidence type="ECO:0000256" key="4">
    <source>
        <dbReference type="ARBA" id="ARBA00023224"/>
    </source>
</evidence>
<dbReference type="SMART" id="SM00283">
    <property type="entry name" value="MA"/>
    <property type="match status" value="1"/>
</dbReference>
<evidence type="ECO:0000313" key="7">
    <source>
        <dbReference type="Proteomes" id="UP000254400"/>
    </source>
</evidence>
<evidence type="ECO:0000256" key="1">
    <source>
        <dbReference type="ARBA" id="ARBA00004236"/>
    </source>
</evidence>
<keyword evidence="2" id="KW-1003">Cell membrane</keyword>
<evidence type="ECO:0000256" key="3">
    <source>
        <dbReference type="ARBA" id="ARBA00023136"/>
    </source>
</evidence>
<dbReference type="SMART" id="SM00304">
    <property type="entry name" value="HAMP"/>
    <property type="match status" value="1"/>
</dbReference>
<sequence length="557" mass="61611">MKLQGKLVLNAMISLIACLALVAYIIFELLRINAQSSNLVPAMLNVQQLNAYLIQSGQALQNYSTSMTESNKADVQNQLTQSEKTITLLSQGMMQTEAQQKRLDSIKIKFSQLKVATEKAMSAQNSPESKREAMRAQGIQNDVFMLDLLTKARYDQYTEDLTKSIRFTWQLALAGAVLLLVAVGLYNTYTSRQLALRTRKLTDAAKQIAEGNLTVQLPQTKGRDELDELNESFRVMIGNLRSIVLSIDQAGNRVDLMARDIDQHNEAMKEIVTQVSTSTEELAIGSQKIAEDLSSTVSVVDDMQQKFESNLLETTQSTTYSEDALRVIEQGARVMSDQMRIVAENRSAMSEVEQTVRELESNAAEITTMTGYVSEIASQTSLLSLNASIEAARAGEAGKGFAVVANEVKKLASQSESAVKKIYTAVEGITQAMDKVKTSVAQSQELFREQEKATSSTGESFREISGKVQQIAGQVSKLSIDMNVSRELSVQVQQAIENISAITQQSAAGSEEITASTVEQKRSFEESAEKVKELRQIREEMQRELNRFQVEKTSQTL</sequence>
<accession>A0A0F0GA05</accession>
<comment type="subcellular location">
    <subcellularLocation>
        <location evidence="1">Cell membrane</location>
    </subcellularLocation>
</comment>
<name>A0A0F0GA05_PAEPO</name>
<dbReference type="Pfam" id="PF00015">
    <property type="entry name" value="MCPsignal"/>
    <property type="match status" value="1"/>
</dbReference>
<dbReference type="InterPro" id="IPR004089">
    <property type="entry name" value="MCPsignal_dom"/>
</dbReference>
<dbReference type="RefSeq" id="WP_016821682.1">
    <property type="nucleotide sequence ID" value="NZ_CP009909.1"/>
</dbReference>
<proteinExistence type="inferred from homology"/>
<organism evidence="6 7">
    <name type="scientific">Paenibacillus polymyxa</name>
    <name type="common">Bacillus polymyxa</name>
    <dbReference type="NCBI Taxonomy" id="1406"/>
    <lineage>
        <taxon>Bacteria</taxon>
        <taxon>Bacillati</taxon>
        <taxon>Bacillota</taxon>
        <taxon>Bacilli</taxon>
        <taxon>Bacillales</taxon>
        <taxon>Paenibacillaceae</taxon>
        <taxon>Paenibacillus</taxon>
    </lineage>
</organism>
<dbReference type="PANTHER" id="PTHR32089:SF112">
    <property type="entry name" value="LYSOZYME-LIKE PROTEIN-RELATED"/>
    <property type="match status" value="1"/>
</dbReference>
<dbReference type="SUPFAM" id="SSF58104">
    <property type="entry name" value="Methyl-accepting chemotaxis protein (MCP) signaling domain"/>
    <property type="match status" value="1"/>
</dbReference>
<keyword evidence="3" id="KW-0472">Membrane</keyword>
<dbReference type="PROSITE" id="PS50885">
    <property type="entry name" value="HAMP"/>
    <property type="match status" value="1"/>
</dbReference>
<keyword evidence="4" id="KW-0807">Transducer</keyword>
<dbReference type="AlphaFoldDB" id="A0A0F0GA05"/>
<dbReference type="Gene3D" id="1.10.287.950">
    <property type="entry name" value="Methyl-accepting chemotaxis protein"/>
    <property type="match status" value="1"/>
</dbReference>
<evidence type="ECO:0000256" key="2">
    <source>
        <dbReference type="ARBA" id="ARBA00022475"/>
    </source>
</evidence>
<reference evidence="6 7" key="1">
    <citation type="submission" date="2018-06" db="EMBL/GenBank/DDBJ databases">
        <authorList>
            <consortium name="Pathogen Informatics"/>
            <person name="Doyle S."/>
        </authorList>
    </citation>
    <scope>NUCLEOTIDE SEQUENCE [LARGE SCALE GENOMIC DNA]</scope>
    <source>
        <strain evidence="6 7">NCTC10343</strain>
    </source>
</reference>
<dbReference type="PROSITE" id="PS50111">
    <property type="entry name" value="CHEMOTAXIS_TRANSDUC_2"/>
    <property type="match status" value="1"/>
</dbReference>
<gene>
    <name evidence="6" type="primary">mcpA_6</name>
    <name evidence="6" type="ORF">NCTC10343_03908</name>
</gene>
<dbReference type="CDD" id="cd06225">
    <property type="entry name" value="HAMP"/>
    <property type="match status" value="1"/>
</dbReference>
<dbReference type="Gene3D" id="6.10.340.10">
    <property type="match status" value="1"/>
</dbReference>
<dbReference type="Proteomes" id="UP000254400">
    <property type="component" value="Unassembled WGS sequence"/>
</dbReference>
<protein>
    <submittedName>
        <fullName evidence="6">Methyl-accepting chemotaxis protein</fullName>
    </submittedName>
</protein>
<dbReference type="EMBL" id="UGSC01000001">
    <property type="protein sequence ID" value="SUA71021.1"/>
    <property type="molecule type" value="Genomic_DNA"/>
</dbReference>
<dbReference type="PANTHER" id="PTHR32089">
    <property type="entry name" value="METHYL-ACCEPTING CHEMOTAXIS PROTEIN MCPB"/>
    <property type="match status" value="1"/>
</dbReference>
<comment type="similarity">
    <text evidence="5">Belongs to the methyl-accepting chemotaxis (MCP) protein family.</text>
</comment>
<dbReference type="Pfam" id="PF00672">
    <property type="entry name" value="HAMP"/>
    <property type="match status" value="1"/>
</dbReference>
<evidence type="ECO:0000313" key="6">
    <source>
        <dbReference type="EMBL" id="SUA71021.1"/>
    </source>
</evidence>
<dbReference type="GeneID" id="93347237"/>
<dbReference type="GO" id="GO:0005886">
    <property type="term" value="C:plasma membrane"/>
    <property type="evidence" value="ECO:0007669"/>
    <property type="project" value="UniProtKB-SubCell"/>
</dbReference>